<feature type="compositionally biased region" description="Basic and acidic residues" evidence="1">
    <location>
        <begin position="479"/>
        <end position="506"/>
    </location>
</feature>
<feature type="transmembrane region" description="Helical" evidence="2">
    <location>
        <begin position="692"/>
        <end position="718"/>
    </location>
</feature>
<keyword evidence="2" id="KW-0812">Transmembrane</keyword>
<feature type="region of interest" description="Disordered" evidence="1">
    <location>
        <begin position="927"/>
        <end position="961"/>
    </location>
</feature>
<dbReference type="Proteomes" id="UP001358614">
    <property type="component" value="Chromosome 2"/>
</dbReference>
<evidence type="ECO:0000313" key="3">
    <source>
        <dbReference type="EMBL" id="WWD08972.1"/>
    </source>
</evidence>
<dbReference type="RefSeq" id="XP_066086939.1">
    <property type="nucleotide sequence ID" value="XM_066230842.1"/>
</dbReference>
<dbReference type="KEGG" id="ker:91105888"/>
<feature type="compositionally biased region" description="Polar residues" evidence="1">
    <location>
        <begin position="240"/>
        <end position="256"/>
    </location>
</feature>
<sequence length="1370" mass="150262">MSSSFKPPSSPIPPLEQDQEDQSEGIKVTSHDHPISHSHSRTSSQTQQTSRRRASTLIVHNHTRKGSKLFPIDPSNKSEDAKPSAYPIRPPKSPLRPRFPSIRKRSYSTVSGAGAKGEDRPRHNSELSIGGLEYLRGILSNFRQSLRNNLQEEEKHLEEEEKGEGSEIQEKEVRDTLEKRKRLSSITLSGFFNHQTQSRTRSRSRSLYERISNNTGNMSLSDQRSTQRLINEFMEDLTPRSPTGSFHSLSQSQRTTPPLPRHPLVDRVRRAGGHRRTLSSPNPIPRVSTFGNSNESQREGGRTLSGGTFGRPLGSDGLISDIETLRSGRLINDGTASVPISPALTTTSLPLPSVQLPFIMARRSSKSPEPTNQPQPPSSPKLFPTLPIPSPPPLSSPDNATPTPLMGSPPLTTPPPINTALLPLPPPTSPLPALPSPPHTPSRHSSIRDVSPDTHTFAAVVAMMEAGDSPTKRRSRNHMMKERQEVLDSPKSTKNDKGKERDEGERPFGSQGRKQTPRRGFIGPGGIIPRMPSRTSLAKLKIAPSPKASKDNISQPNPVIVSIPPSPPDTAKPFPTPTPARPPKTVSVLADQVTPTSTTYLRPAPATPLTPFWSKPRFAVSSSSPIIGRNQTPDPSTISRQGTPIPVYAPRSGADGLPPGPGSELVEIPRFKKKELNLGIVRRRGWGQRSAWLGLWTVWLINGLLSLFFDVNVIYILVQCTTHPSFDTNSSKSWQFATAAYGILWAISTLVIWIGWEVGYEFWRRWRLPRPAVEPIYLSLPACLHLSLISFDHFTFLLHIGTSPLGTPYFRDIIPEACHALIQLLPGLLPLLPRAAIAVVILISFWAPAADVQAPYGGAVDETSLRDSNFFKSESPGELTSYAKGVLLTFTVWISLRLVVVIASGIGLWLHSGRPLGGLIGHRLSRKKKVSTGPPTTPRKPRSSLQPRDPSTTTSPQKSWVDQENEFDWAWRERTRSRIQDAFELCMIRRNNDGNGLGRLNSFLYQSEIPWGRMMDRVQPLTQSRSGSHTRINEDGIESEIELAIRNQLGERGPEPKKKVKKPISTGEFIDGFVEGKDLPSVTTAPERTPARPESTTLIDLHAHRHPRDKVHIHPSPSRANTAASSSATDLFYTPFEGNTPQTEKTRSVAEGIHKLPQISPYPGVRAPPPPSAYRPAPTVGGLSEFGVKEGEGRGSPDSGSGEGDDESTGLLTNSNANSITASPRNSILSRNASARNRSQSTTSSKSGWNDHSTSSRSSSFNRRTRAYTTNGSPSKDSLRRTRSSSITLLRESVANAANASGHLIRRARSGTVLSSESKYSRMDDERGSGEEEEEEEGEMLDPGKVTTRSRRGTGLGLGVPFAINEKTAI</sequence>
<feature type="transmembrane region" description="Helical" evidence="2">
    <location>
        <begin position="739"/>
        <end position="756"/>
    </location>
</feature>
<proteinExistence type="predicted"/>
<accession>A0AAX4KRG0</accession>
<feature type="region of interest" description="Disordered" evidence="1">
    <location>
        <begin position="465"/>
        <end position="585"/>
    </location>
</feature>
<feature type="compositionally biased region" description="Low complexity" evidence="1">
    <location>
        <begin position="401"/>
        <end position="410"/>
    </location>
</feature>
<feature type="compositionally biased region" description="Polar residues" evidence="1">
    <location>
        <begin position="943"/>
        <end position="961"/>
    </location>
</feature>
<reference evidence="3 4" key="1">
    <citation type="submission" date="2024-01" db="EMBL/GenBank/DDBJ databases">
        <title>Comparative genomics of Cryptococcus and Kwoniella reveals pathogenesis evolution and contrasting modes of karyotype evolution via chromosome fusion or intercentromeric recombination.</title>
        <authorList>
            <person name="Coelho M.A."/>
            <person name="David-Palma M."/>
            <person name="Shea T."/>
            <person name="Bowers K."/>
            <person name="McGinley-Smith S."/>
            <person name="Mohammad A.W."/>
            <person name="Gnirke A."/>
            <person name="Yurkov A.M."/>
            <person name="Nowrousian M."/>
            <person name="Sun S."/>
            <person name="Cuomo C.A."/>
            <person name="Heitman J."/>
        </authorList>
    </citation>
    <scope>NUCLEOTIDE SEQUENCE [LARGE SCALE GENOMIC DNA]</scope>
    <source>
        <strain evidence="3 4">PYCC6329</strain>
    </source>
</reference>
<feature type="compositionally biased region" description="Polar residues" evidence="1">
    <location>
        <begin position="1267"/>
        <end position="1276"/>
    </location>
</feature>
<feature type="region of interest" description="Disordered" evidence="1">
    <location>
        <begin position="239"/>
        <end position="312"/>
    </location>
</feature>
<feature type="region of interest" description="Disordered" evidence="1">
    <location>
        <begin position="105"/>
        <end position="124"/>
    </location>
</feature>
<protein>
    <submittedName>
        <fullName evidence="3">Uncharacterized protein</fullName>
    </submittedName>
</protein>
<feature type="compositionally biased region" description="Pro residues" evidence="1">
    <location>
        <begin position="564"/>
        <end position="582"/>
    </location>
</feature>
<feature type="region of interest" description="Disordered" evidence="1">
    <location>
        <begin position="364"/>
        <end position="450"/>
    </location>
</feature>
<keyword evidence="2" id="KW-1133">Transmembrane helix</keyword>
<dbReference type="GeneID" id="91105888"/>
<feature type="compositionally biased region" description="Acidic residues" evidence="1">
    <location>
        <begin position="1331"/>
        <end position="1340"/>
    </location>
</feature>
<feature type="compositionally biased region" description="Low complexity" evidence="1">
    <location>
        <begin position="1253"/>
        <end position="1262"/>
    </location>
</feature>
<feature type="compositionally biased region" description="Low complexity" evidence="1">
    <location>
        <begin position="1225"/>
        <end position="1239"/>
    </location>
</feature>
<dbReference type="PANTHER" id="PTHR48125">
    <property type="entry name" value="LP07818P1"/>
    <property type="match status" value="1"/>
</dbReference>
<feature type="region of interest" description="Disordered" evidence="1">
    <location>
        <begin position="153"/>
        <end position="175"/>
    </location>
</feature>
<gene>
    <name evidence="3" type="ORF">V865_007087</name>
</gene>
<dbReference type="EMBL" id="CP144090">
    <property type="protein sequence ID" value="WWD08972.1"/>
    <property type="molecule type" value="Genomic_DNA"/>
</dbReference>
<feature type="compositionally biased region" description="Basic and acidic residues" evidence="1">
    <location>
        <begin position="1319"/>
        <end position="1330"/>
    </location>
</feature>
<organism evidence="3 4">
    <name type="scientific">Kwoniella europaea PYCC6329</name>
    <dbReference type="NCBI Taxonomy" id="1423913"/>
    <lineage>
        <taxon>Eukaryota</taxon>
        <taxon>Fungi</taxon>
        <taxon>Dikarya</taxon>
        <taxon>Basidiomycota</taxon>
        <taxon>Agaricomycotina</taxon>
        <taxon>Tremellomycetes</taxon>
        <taxon>Tremellales</taxon>
        <taxon>Cryptococcaceae</taxon>
        <taxon>Kwoniella</taxon>
    </lineage>
</organism>
<evidence type="ECO:0000256" key="1">
    <source>
        <dbReference type="SAM" id="MobiDB-lite"/>
    </source>
</evidence>
<feature type="region of interest" description="Disordered" evidence="1">
    <location>
        <begin position="1154"/>
        <end position="1284"/>
    </location>
</feature>
<feature type="region of interest" description="Disordered" evidence="1">
    <location>
        <begin position="1308"/>
        <end position="1359"/>
    </location>
</feature>
<keyword evidence="2" id="KW-0472">Membrane</keyword>
<name>A0AAX4KRG0_9TREE</name>
<feature type="compositionally biased region" description="Polar residues" evidence="1">
    <location>
        <begin position="1240"/>
        <end position="1252"/>
    </location>
</feature>
<evidence type="ECO:0000313" key="4">
    <source>
        <dbReference type="Proteomes" id="UP001358614"/>
    </source>
</evidence>
<dbReference type="PANTHER" id="PTHR48125:SF12">
    <property type="entry name" value="AT HOOK TRANSCRIPTION FACTOR FAMILY-RELATED"/>
    <property type="match status" value="1"/>
</dbReference>
<feature type="compositionally biased region" description="Pro residues" evidence="1">
    <location>
        <begin position="411"/>
        <end position="440"/>
    </location>
</feature>
<evidence type="ECO:0000256" key="2">
    <source>
        <dbReference type="SAM" id="Phobius"/>
    </source>
</evidence>
<feature type="compositionally biased region" description="Polar residues" evidence="1">
    <location>
        <begin position="1211"/>
        <end position="1224"/>
    </location>
</feature>
<feature type="region of interest" description="Disordered" evidence="1">
    <location>
        <begin position="1"/>
        <end position="100"/>
    </location>
</feature>
<feature type="compositionally biased region" description="Pro residues" evidence="1">
    <location>
        <begin position="386"/>
        <end position="395"/>
    </location>
</feature>
<keyword evidence="4" id="KW-1185">Reference proteome</keyword>